<accession>A0A8H6T9U0</accession>
<dbReference type="GeneID" id="59342111"/>
<feature type="region of interest" description="Disordered" evidence="1">
    <location>
        <begin position="75"/>
        <end position="112"/>
    </location>
</feature>
<protein>
    <submittedName>
        <fullName evidence="2">Uncharacterized protein</fullName>
    </submittedName>
</protein>
<dbReference type="AlphaFoldDB" id="A0A8H6T9U0"/>
<proteinExistence type="predicted"/>
<keyword evidence="3" id="KW-1185">Reference proteome</keyword>
<feature type="compositionally biased region" description="Pro residues" evidence="1">
    <location>
        <begin position="93"/>
        <end position="112"/>
    </location>
</feature>
<gene>
    <name evidence="2" type="ORF">MIND_00272300</name>
</gene>
<dbReference type="EMBL" id="JACAZF010000002">
    <property type="protein sequence ID" value="KAF7312582.1"/>
    <property type="molecule type" value="Genomic_DNA"/>
</dbReference>
<dbReference type="OrthoDB" id="2757916at2759"/>
<evidence type="ECO:0000313" key="3">
    <source>
        <dbReference type="Proteomes" id="UP000636479"/>
    </source>
</evidence>
<feature type="region of interest" description="Disordered" evidence="1">
    <location>
        <begin position="304"/>
        <end position="327"/>
    </location>
</feature>
<evidence type="ECO:0000313" key="2">
    <source>
        <dbReference type="EMBL" id="KAF7312582.1"/>
    </source>
</evidence>
<organism evidence="2 3">
    <name type="scientific">Mycena indigotica</name>
    <dbReference type="NCBI Taxonomy" id="2126181"/>
    <lineage>
        <taxon>Eukaryota</taxon>
        <taxon>Fungi</taxon>
        <taxon>Dikarya</taxon>
        <taxon>Basidiomycota</taxon>
        <taxon>Agaricomycotina</taxon>
        <taxon>Agaricomycetes</taxon>
        <taxon>Agaricomycetidae</taxon>
        <taxon>Agaricales</taxon>
        <taxon>Marasmiineae</taxon>
        <taxon>Mycenaceae</taxon>
        <taxon>Mycena</taxon>
    </lineage>
</organism>
<comment type="caution">
    <text evidence="2">The sequence shown here is derived from an EMBL/GenBank/DDBJ whole genome shotgun (WGS) entry which is preliminary data.</text>
</comment>
<sequence>MAASLMRRPMPVEQQPSRAAQRKQRLLELENEQRLEDLEALKMTEEQRLILFHSFRSVKFEWSDLDGMRYIRRRYNSPPVYPSTQNRSSAPTSPRPPPLQLHPPSPPCSPPRNQPCETFVVLTNRHTSPSPENSCVRPAPIMVPFPQTPVPFPNAESAPASPTPTITPRDAAWGTSLECTAEPTAKPVRTAKSTLRAGSRRLSSKSRSPMKGLFPSPAPPATASLTVPPIAVPRLLGAQDDDDEDAWIDDDDDVGNTTLRADDGDESLLATPVVSQTQQLQDLLSGDGPYQPIRTPVFNTYSGTVVPPTPTPATAEAEFHVGGKRKR</sequence>
<feature type="region of interest" description="Disordered" evidence="1">
    <location>
        <begin position="1"/>
        <end position="23"/>
    </location>
</feature>
<name>A0A8H6T9U0_9AGAR</name>
<dbReference type="Proteomes" id="UP000636479">
    <property type="component" value="Unassembled WGS sequence"/>
</dbReference>
<feature type="region of interest" description="Disordered" evidence="1">
    <location>
        <begin position="185"/>
        <end position="224"/>
    </location>
</feature>
<dbReference type="RefSeq" id="XP_037224690.1">
    <property type="nucleotide sequence ID" value="XM_037359595.1"/>
</dbReference>
<reference evidence="2" key="1">
    <citation type="submission" date="2020-05" db="EMBL/GenBank/DDBJ databases">
        <title>Mycena genomes resolve the evolution of fungal bioluminescence.</title>
        <authorList>
            <person name="Tsai I.J."/>
        </authorList>
    </citation>
    <scope>NUCLEOTIDE SEQUENCE</scope>
    <source>
        <strain evidence="2">171206Taipei</strain>
    </source>
</reference>
<evidence type="ECO:0000256" key="1">
    <source>
        <dbReference type="SAM" id="MobiDB-lite"/>
    </source>
</evidence>